<sequence length="40" mass="4400">MKNSLKLLLALLIVVGCSQVETETQQYSIETLMSNNRSSG</sequence>
<feature type="non-terminal residue" evidence="1">
    <location>
        <position position="40"/>
    </location>
</feature>
<gene>
    <name evidence="1" type="ORF">METZ01_LOCUS447311</name>
</gene>
<name>A0A382ZFZ8_9ZZZZ</name>
<dbReference type="PROSITE" id="PS51257">
    <property type="entry name" value="PROKAR_LIPOPROTEIN"/>
    <property type="match status" value="1"/>
</dbReference>
<protein>
    <submittedName>
        <fullName evidence="1">Uncharacterized protein</fullName>
    </submittedName>
</protein>
<accession>A0A382ZFZ8</accession>
<reference evidence="1" key="1">
    <citation type="submission" date="2018-05" db="EMBL/GenBank/DDBJ databases">
        <authorList>
            <person name="Lanie J.A."/>
            <person name="Ng W.-L."/>
            <person name="Kazmierczak K.M."/>
            <person name="Andrzejewski T.M."/>
            <person name="Davidsen T.M."/>
            <person name="Wayne K.J."/>
            <person name="Tettelin H."/>
            <person name="Glass J.I."/>
            <person name="Rusch D."/>
            <person name="Podicherti R."/>
            <person name="Tsui H.-C.T."/>
            <person name="Winkler M.E."/>
        </authorList>
    </citation>
    <scope>NUCLEOTIDE SEQUENCE</scope>
</reference>
<organism evidence="1">
    <name type="scientific">marine metagenome</name>
    <dbReference type="NCBI Taxonomy" id="408172"/>
    <lineage>
        <taxon>unclassified sequences</taxon>
        <taxon>metagenomes</taxon>
        <taxon>ecological metagenomes</taxon>
    </lineage>
</organism>
<dbReference type="AlphaFoldDB" id="A0A382ZFZ8"/>
<evidence type="ECO:0000313" key="1">
    <source>
        <dbReference type="EMBL" id="SVD94457.1"/>
    </source>
</evidence>
<proteinExistence type="predicted"/>
<dbReference type="EMBL" id="UINC01183614">
    <property type="protein sequence ID" value="SVD94457.1"/>
    <property type="molecule type" value="Genomic_DNA"/>
</dbReference>